<evidence type="ECO:0000256" key="4">
    <source>
        <dbReference type="ARBA" id="ARBA00022777"/>
    </source>
</evidence>
<feature type="domain" description="Carbohydrate kinase FGGY N-terminal" evidence="8">
    <location>
        <begin position="4"/>
        <end position="237"/>
    </location>
</feature>
<dbReference type="GO" id="GO:0019563">
    <property type="term" value="P:glycerol catabolic process"/>
    <property type="evidence" value="ECO:0007669"/>
    <property type="project" value="TreeGrafter"/>
</dbReference>
<evidence type="ECO:0000256" key="1">
    <source>
        <dbReference type="ARBA" id="ARBA00009156"/>
    </source>
</evidence>
<dbReference type="InterPro" id="IPR018483">
    <property type="entry name" value="Carb_kinase_FGGY_CS"/>
</dbReference>
<dbReference type="RefSeq" id="WP_013838869.1">
    <property type="nucleotide sequence ID" value="NC_015588.1"/>
</dbReference>
<dbReference type="Pfam" id="PF02782">
    <property type="entry name" value="FGGY_C"/>
    <property type="match status" value="1"/>
</dbReference>
<dbReference type="CDD" id="cd07769">
    <property type="entry name" value="ASKHA_NBD_FGGY_GK"/>
    <property type="match status" value="1"/>
</dbReference>
<evidence type="ECO:0000259" key="8">
    <source>
        <dbReference type="Pfam" id="PF00370"/>
    </source>
</evidence>
<dbReference type="GO" id="GO:0005829">
    <property type="term" value="C:cytosol"/>
    <property type="evidence" value="ECO:0007669"/>
    <property type="project" value="TreeGrafter"/>
</dbReference>
<dbReference type="GO" id="GO:0005524">
    <property type="term" value="F:ATP binding"/>
    <property type="evidence" value="ECO:0007669"/>
    <property type="project" value="UniProtKB-KW"/>
</dbReference>
<dbReference type="Pfam" id="PF00370">
    <property type="entry name" value="FGGY_N"/>
    <property type="match status" value="1"/>
</dbReference>
<dbReference type="Gene3D" id="3.30.420.40">
    <property type="match status" value="2"/>
</dbReference>
<accession>F6FW07</accession>
<keyword evidence="3" id="KW-0547">Nucleotide-binding</keyword>
<evidence type="ECO:0000259" key="9">
    <source>
        <dbReference type="Pfam" id="PF02782"/>
    </source>
</evidence>
<dbReference type="KEGG" id="iva:Isova_1728"/>
<dbReference type="eggNOG" id="COG0554">
    <property type="taxonomic scope" value="Bacteria"/>
</dbReference>
<dbReference type="PANTHER" id="PTHR10196">
    <property type="entry name" value="SUGAR KINASE"/>
    <property type="match status" value="1"/>
</dbReference>
<evidence type="ECO:0000256" key="2">
    <source>
        <dbReference type="ARBA" id="ARBA00022679"/>
    </source>
</evidence>
<dbReference type="Proteomes" id="UP000009236">
    <property type="component" value="Chromosome"/>
</dbReference>
<protein>
    <recommendedName>
        <fullName evidence="6">ATP:glycerol 3-phosphotransferase</fullName>
    </recommendedName>
</protein>
<organism evidence="11">
    <name type="scientific">Isoptericola variabilis (strain 225)</name>
    <dbReference type="NCBI Taxonomy" id="743718"/>
    <lineage>
        <taxon>Bacteria</taxon>
        <taxon>Bacillati</taxon>
        <taxon>Actinomycetota</taxon>
        <taxon>Actinomycetes</taxon>
        <taxon>Micrococcales</taxon>
        <taxon>Promicromonosporaceae</taxon>
        <taxon>Isoptericola</taxon>
    </lineage>
</organism>
<sequence>MTVVVALDQGTTNTKALAIDVSGRVVAKASAPVGITTPAAGSVEQDAEEIWTRSVDVLARCIDEAGASSVVGLAIANQRESVVAWDRSTGAPTGPVLSWQDSRTAEWCATLGDAQTVGLVQGRTGLPLDPMFSAPKMAWVLRDADPSTVVGTVDSWLLWNLTGSTEHVIEAGNASRTLLYRLDKLCWDDDLLALFGIRPSALPEPRRSHGPFGRTACEGLPRGLPVLAVLADSHAALRGHGGGTPGIVKATYGTGSSVMRGTGSDLEHRQGIATTLAWLDESPTYALEGNIRYSGSALEWTARMLGLPGAVALGELAAQVPHAGDVAFVPAFGGLGAPHWDPSAVGTITGLGARSTPAHVARAAFDAVAHQVADVVQAMVADTSHGRLRADGGATASRLLMQTQADVLGCQVDVAATEDMAAYGAARAAFSSQGVEIPPAPAGGLYVPRKDSSDRDRARTAWARAVARARY</sequence>
<evidence type="ECO:0000256" key="5">
    <source>
        <dbReference type="ARBA" id="ARBA00022840"/>
    </source>
</evidence>
<feature type="domain" description="Carbohydrate kinase FGGY C-terminal" evidence="9">
    <location>
        <begin position="249"/>
        <end position="430"/>
    </location>
</feature>
<reference evidence="10 11" key="1">
    <citation type="submission" date="2011-05" db="EMBL/GenBank/DDBJ databases">
        <title>Complete sequence of Isoptericola variabilis 225.</title>
        <authorList>
            <consortium name="US DOE Joint Genome Institute"/>
            <person name="Lucas S."/>
            <person name="Han J."/>
            <person name="Lapidus A."/>
            <person name="Cheng J.-F."/>
            <person name="Goodwin L."/>
            <person name="Pitluck S."/>
            <person name="Peters L."/>
            <person name="Mikhailova N."/>
            <person name="Zeytun A."/>
            <person name="Han C."/>
            <person name="Tapia R."/>
            <person name="Land M."/>
            <person name="Hauser L."/>
            <person name="Kyrpides N."/>
            <person name="Ivanova N."/>
            <person name="Pagani I."/>
            <person name="Siebers A."/>
            <person name="Allgaier M."/>
            <person name="Thelen M."/>
            <person name="Hugenholtz P."/>
            <person name="Gladden J."/>
            <person name="Woyke T."/>
        </authorList>
    </citation>
    <scope>NUCLEOTIDE SEQUENCE [LARGE SCALE GENOMIC DNA]</scope>
    <source>
        <strain evidence="11">225</strain>
    </source>
</reference>
<evidence type="ECO:0000256" key="7">
    <source>
        <dbReference type="RuleBase" id="RU003733"/>
    </source>
</evidence>
<keyword evidence="5" id="KW-0067">ATP-binding</keyword>
<proteinExistence type="inferred from homology"/>
<dbReference type="InterPro" id="IPR018485">
    <property type="entry name" value="FGGY_C"/>
</dbReference>
<dbReference type="SUPFAM" id="SSF53067">
    <property type="entry name" value="Actin-like ATPase domain"/>
    <property type="match status" value="2"/>
</dbReference>
<evidence type="ECO:0000313" key="10">
    <source>
        <dbReference type="EMBL" id="AEG44477.1"/>
    </source>
</evidence>
<dbReference type="PANTHER" id="PTHR10196:SF69">
    <property type="entry name" value="GLYCEROL KINASE"/>
    <property type="match status" value="1"/>
</dbReference>
<dbReference type="EMBL" id="CP002810">
    <property type="protein sequence ID" value="AEG44477.1"/>
    <property type="molecule type" value="Genomic_DNA"/>
</dbReference>
<evidence type="ECO:0000313" key="11">
    <source>
        <dbReference type="Proteomes" id="UP000009236"/>
    </source>
</evidence>
<dbReference type="InterPro" id="IPR000577">
    <property type="entry name" value="Carb_kinase_FGGY"/>
</dbReference>
<dbReference type="PIRSF" id="PIRSF000538">
    <property type="entry name" value="GlpK"/>
    <property type="match status" value="1"/>
</dbReference>
<evidence type="ECO:0000256" key="3">
    <source>
        <dbReference type="ARBA" id="ARBA00022741"/>
    </source>
</evidence>
<dbReference type="InterPro" id="IPR018484">
    <property type="entry name" value="FGGY_N"/>
</dbReference>
<evidence type="ECO:0000256" key="6">
    <source>
        <dbReference type="ARBA" id="ARBA00043149"/>
    </source>
</evidence>
<comment type="similarity">
    <text evidence="1 7">Belongs to the FGGY kinase family.</text>
</comment>
<dbReference type="AlphaFoldDB" id="F6FW07"/>
<dbReference type="InterPro" id="IPR043129">
    <property type="entry name" value="ATPase_NBD"/>
</dbReference>
<keyword evidence="4 7" id="KW-0418">Kinase</keyword>
<dbReference type="STRING" id="743718.Isova_1728"/>
<dbReference type="PROSITE" id="PS00445">
    <property type="entry name" value="FGGY_KINASES_2"/>
    <property type="match status" value="1"/>
</dbReference>
<dbReference type="GO" id="GO:0004370">
    <property type="term" value="F:glycerol kinase activity"/>
    <property type="evidence" value="ECO:0007669"/>
    <property type="project" value="TreeGrafter"/>
</dbReference>
<dbReference type="HOGENOM" id="CLU_009281_2_3_11"/>
<keyword evidence="11" id="KW-1185">Reference proteome</keyword>
<name>F6FW07_ISOV2</name>
<keyword evidence="2 7" id="KW-0808">Transferase</keyword>
<gene>
    <name evidence="10" type="ordered locus">Isova_1728</name>
</gene>